<organism evidence="2">
    <name type="scientific">Lymantria dispar multicapsid nuclear polyhedrosis virus</name>
    <name type="common">LdMNPV</name>
    <dbReference type="NCBI Taxonomy" id="10449"/>
    <lineage>
        <taxon>Viruses</taxon>
        <taxon>Viruses incertae sedis</taxon>
        <taxon>Naldaviricetes</taxon>
        <taxon>Lefavirales</taxon>
        <taxon>Baculoviridae</taxon>
        <taxon>Alphabaculovirus</taxon>
        <taxon>Alphabaculovirus lydisparis</taxon>
    </lineage>
</organism>
<protein>
    <recommendedName>
        <fullName evidence="3">Ac106</fullName>
    </recommendedName>
</protein>
<evidence type="ECO:0008006" key="3">
    <source>
        <dbReference type="Google" id="ProtNLM"/>
    </source>
</evidence>
<sequence>MNRPVINIDAFARQLITDRCSTLIETQGLLPANVLNIVKNARDQFFEDPSDKNYEYIKKLFSQTKYVDDAVDYKDFNRRLLLIFFKFALNKSKVYFESYKSLIDVALKRLDGINPDLKSSPKAMLQHYNECLENLDNPRNDEHHLVTFSKEIATKIFIETIDLYSYNNKSPFEIAASAAAPSSSAPSLFAATITNNKLKRARVDAEPKPSPKPSPKPLPKPLPKPSPKPSPKPYAPPAPPARPYTVVSPIFSM</sequence>
<dbReference type="EMBL" id="MN661137">
    <property type="protein sequence ID" value="QIT08188.1"/>
    <property type="molecule type" value="Genomic_DNA"/>
</dbReference>
<feature type="region of interest" description="Disordered" evidence="1">
    <location>
        <begin position="199"/>
        <end position="253"/>
    </location>
</feature>
<evidence type="ECO:0000256" key="1">
    <source>
        <dbReference type="SAM" id="MobiDB-lite"/>
    </source>
</evidence>
<name>A0A6H0F2B4_NPVLD</name>
<reference evidence="2" key="1">
    <citation type="submission" date="2019-11" db="EMBL/GenBank/DDBJ databases">
        <title>Strain of Lymantria dispar multiple nucleopolyhedrovirus, used for insecticide preparation.</title>
        <authorList>
            <person name="Kolosov A.V."/>
            <person name="Moiseeva A.A."/>
            <person name="Okhlopkova O.V."/>
            <person name="Safatov A.S."/>
        </authorList>
    </citation>
    <scope>NUCLEOTIDE SEQUENCE</scope>
    <source>
        <strain evidence="2">NSh-07</strain>
    </source>
</reference>
<dbReference type="Pfam" id="PF05674">
    <property type="entry name" value="DUF816"/>
    <property type="match status" value="1"/>
</dbReference>
<organismHost>
    <name type="scientific">Lepidoptera</name>
    <name type="common">moths &amp; butterflies</name>
    <dbReference type="NCBI Taxonomy" id="7088"/>
</organismHost>
<accession>A0A6H0F2B4</accession>
<proteinExistence type="predicted"/>
<evidence type="ECO:0000313" key="2">
    <source>
        <dbReference type="EMBL" id="QIT08188.1"/>
    </source>
</evidence>
<dbReference type="InterPro" id="IPR008534">
    <property type="entry name" value="DUF816"/>
</dbReference>
<feature type="compositionally biased region" description="Pro residues" evidence="1">
    <location>
        <begin position="210"/>
        <end position="242"/>
    </location>
</feature>